<dbReference type="Proteomes" id="UP001202479">
    <property type="component" value="Unassembled WGS sequence"/>
</dbReference>
<reference evidence="7" key="1">
    <citation type="journal article" date="2022" name="DNA Res.">
        <title>Genome analysis of five recently described species of the CUG-Ser clade uncovers Candida theae as a new hybrid lineage with pathogenic potential in the Candida parapsilosis species complex.</title>
        <authorList>
            <person name="Mixao V."/>
            <person name="Del Olmo V."/>
            <person name="Hegedusova E."/>
            <person name="Saus E."/>
            <person name="Pryszcz L."/>
            <person name="Cillingova A."/>
            <person name="Nosek J."/>
            <person name="Gabaldon T."/>
        </authorList>
    </citation>
    <scope>NUCLEOTIDE SEQUENCE</scope>
    <source>
        <strain evidence="7">CBS 10844</strain>
    </source>
</reference>
<dbReference type="GeneID" id="73380639"/>
<dbReference type="InterPro" id="IPR031455">
    <property type="entry name" value="Gep5"/>
</dbReference>
<evidence type="ECO:0000256" key="5">
    <source>
        <dbReference type="ARBA" id="ARBA00025061"/>
    </source>
</evidence>
<keyword evidence="4 6" id="KW-0496">Mitochondrion</keyword>
<evidence type="ECO:0000313" key="8">
    <source>
        <dbReference type="Proteomes" id="UP001202479"/>
    </source>
</evidence>
<organism evidence="7 8">
    <name type="scientific">Candida oxycetoniae</name>
    <dbReference type="NCBI Taxonomy" id="497107"/>
    <lineage>
        <taxon>Eukaryota</taxon>
        <taxon>Fungi</taxon>
        <taxon>Dikarya</taxon>
        <taxon>Ascomycota</taxon>
        <taxon>Saccharomycotina</taxon>
        <taxon>Pichiomycetes</taxon>
        <taxon>Debaryomycetaceae</taxon>
        <taxon>Candida/Lodderomyces clade</taxon>
        <taxon>Candida</taxon>
    </lineage>
</organism>
<evidence type="ECO:0000256" key="3">
    <source>
        <dbReference type="ARBA" id="ARBA00018341"/>
    </source>
</evidence>
<comment type="caution">
    <text evidence="7">The sequence shown here is derived from an EMBL/GenBank/DDBJ whole genome shotgun (WGS) entry which is preliminary data.</text>
</comment>
<proteinExistence type="inferred from homology"/>
<evidence type="ECO:0000313" key="7">
    <source>
        <dbReference type="EMBL" id="KAI3404122.1"/>
    </source>
</evidence>
<keyword evidence="8" id="KW-1185">Reference proteome</keyword>
<name>A0AAI9WXD4_9ASCO</name>
<dbReference type="Pfam" id="PF17053">
    <property type="entry name" value="GEP5"/>
    <property type="match status" value="1"/>
</dbReference>
<evidence type="ECO:0000256" key="4">
    <source>
        <dbReference type="ARBA" id="ARBA00023128"/>
    </source>
</evidence>
<dbReference type="AlphaFoldDB" id="A0AAI9WXD4"/>
<dbReference type="GO" id="GO:0005739">
    <property type="term" value="C:mitochondrion"/>
    <property type="evidence" value="ECO:0007669"/>
    <property type="project" value="UniProtKB-SubCell"/>
</dbReference>
<comment type="subcellular location">
    <subcellularLocation>
        <location evidence="1 6">Mitochondrion</location>
    </subcellularLocation>
</comment>
<gene>
    <name evidence="7" type="ORF">KGF56_003022</name>
</gene>
<comment type="similarity">
    <text evidence="2 6">Belongs to the GEP5 family.</text>
</comment>
<evidence type="ECO:0000256" key="1">
    <source>
        <dbReference type="ARBA" id="ARBA00004173"/>
    </source>
</evidence>
<dbReference type="RefSeq" id="XP_049179867.1">
    <property type="nucleotide sequence ID" value="XM_049324312.1"/>
</dbReference>
<comment type="function">
    <text evidence="5 6">Essential for respiratory growth and required for maintenance of mtDNA. Required for cell survival in the absence of prohibitins.</text>
</comment>
<protein>
    <recommendedName>
        <fullName evidence="3 6">Genetic interactor of prohibitin 5, mitochondrial</fullName>
    </recommendedName>
</protein>
<evidence type="ECO:0000256" key="2">
    <source>
        <dbReference type="ARBA" id="ARBA00008036"/>
    </source>
</evidence>
<evidence type="ECO:0000256" key="6">
    <source>
        <dbReference type="RuleBase" id="RU363007"/>
    </source>
</evidence>
<dbReference type="EMBL" id="JAHUZD010000107">
    <property type="protein sequence ID" value="KAI3404122.1"/>
    <property type="molecule type" value="Genomic_DNA"/>
</dbReference>
<accession>A0AAI9WXD4</accession>
<sequence length="398" mass="46438">MRYKQLHRQLRRLPLPRGIISDGAKALKRDFVKERVDKYERLFKVILEDEKYHQIPMLLNAIYQRDTPCWYLQFQKMPYIRLKKQWPTLHLIDEITNDKRPLETYHRQLQKQTPFLVSEHIDTKEGCKSWPVLPLMRKYSGQQQEEGGDNIGEMINQVHRRYKFILLQNVFGITKHTFEMVYTPTKMGLPVNQPTIDGQLRRKISTVKRALMEVQPILANELEKLTFASKTKFNQNFYRWLKHKRRDQTVPQEIKKNIIKERIVSDAQFNEIVQEYIRNQYYYDKDTQQYKMNHKSEQSELVSQVELQKVVGFSVLMTVSATGGRTISLLMTVSTTGGRTISVSQVELQKVVGFSVLMTVSTTGGRTISVLMTVSTTGGRTISVLMTVSTAPLARFAR</sequence>